<evidence type="ECO:0000256" key="5">
    <source>
        <dbReference type="ARBA" id="ARBA00022842"/>
    </source>
</evidence>
<feature type="binding site" evidence="8">
    <location>
        <position position="101"/>
    </location>
    <ligand>
        <name>Mg(2+)</name>
        <dbReference type="ChEBI" id="CHEBI:18420"/>
    </ligand>
</feature>
<accession>A0AAE3NWS5</accession>
<dbReference type="HAMAP" id="MF_00316">
    <property type="entry name" value="MobA"/>
    <property type="match status" value="1"/>
</dbReference>
<dbReference type="GO" id="GO:1902758">
    <property type="term" value="P:bis(molybdopterin guanine dinucleotide)molybdenum biosynthetic process"/>
    <property type="evidence" value="ECO:0007669"/>
    <property type="project" value="TreeGrafter"/>
</dbReference>
<keyword evidence="7 8" id="KW-0501">Molybdenum cofactor biosynthesis</keyword>
<dbReference type="InterPro" id="IPR029044">
    <property type="entry name" value="Nucleotide-diphossugar_trans"/>
</dbReference>
<evidence type="ECO:0000313" key="10">
    <source>
        <dbReference type="EMBL" id="MDF0602385.1"/>
    </source>
</evidence>
<dbReference type="Gene3D" id="3.90.550.10">
    <property type="entry name" value="Spore Coat Polysaccharide Biosynthesis Protein SpsA, Chain A"/>
    <property type="match status" value="1"/>
</dbReference>
<dbReference type="EC" id="2.7.7.77" evidence="8"/>
<dbReference type="GO" id="GO:0005525">
    <property type="term" value="F:GTP binding"/>
    <property type="evidence" value="ECO:0007669"/>
    <property type="project" value="UniProtKB-UniRule"/>
</dbReference>
<evidence type="ECO:0000259" key="9">
    <source>
        <dbReference type="Pfam" id="PF12804"/>
    </source>
</evidence>
<dbReference type="PANTHER" id="PTHR19136">
    <property type="entry name" value="MOLYBDENUM COFACTOR GUANYLYLTRANSFERASE"/>
    <property type="match status" value="1"/>
</dbReference>
<dbReference type="Pfam" id="PF12804">
    <property type="entry name" value="NTP_transf_3"/>
    <property type="match status" value="1"/>
</dbReference>
<keyword evidence="11" id="KW-1185">Reference proteome</keyword>
<evidence type="ECO:0000256" key="4">
    <source>
        <dbReference type="ARBA" id="ARBA00022741"/>
    </source>
</evidence>
<comment type="similarity">
    <text evidence="8">Belongs to the MobA family.</text>
</comment>
<evidence type="ECO:0000256" key="7">
    <source>
        <dbReference type="ARBA" id="ARBA00023150"/>
    </source>
</evidence>
<evidence type="ECO:0000256" key="2">
    <source>
        <dbReference type="ARBA" id="ARBA00022679"/>
    </source>
</evidence>
<evidence type="ECO:0000256" key="1">
    <source>
        <dbReference type="ARBA" id="ARBA00022490"/>
    </source>
</evidence>
<evidence type="ECO:0000256" key="6">
    <source>
        <dbReference type="ARBA" id="ARBA00023134"/>
    </source>
</evidence>
<proteinExistence type="inferred from homology"/>
<dbReference type="GO" id="GO:0061603">
    <property type="term" value="F:molybdenum cofactor guanylyltransferase activity"/>
    <property type="evidence" value="ECO:0007669"/>
    <property type="project" value="UniProtKB-EC"/>
</dbReference>
<organism evidence="10 11">
    <name type="scientific">Psychromarinibacter sediminicola</name>
    <dbReference type="NCBI Taxonomy" id="3033385"/>
    <lineage>
        <taxon>Bacteria</taxon>
        <taxon>Pseudomonadati</taxon>
        <taxon>Pseudomonadota</taxon>
        <taxon>Alphaproteobacteria</taxon>
        <taxon>Rhodobacterales</taxon>
        <taxon>Paracoccaceae</taxon>
        <taxon>Psychromarinibacter</taxon>
    </lineage>
</organism>
<feature type="binding site" evidence="8">
    <location>
        <position position="101"/>
    </location>
    <ligand>
        <name>GTP</name>
        <dbReference type="ChEBI" id="CHEBI:37565"/>
    </ligand>
</feature>
<comment type="subcellular location">
    <subcellularLocation>
        <location evidence="8">Cytoplasm</location>
    </subcellularLocation>
</comment>
<dbReference type="GO" id="GO:0005737">
    <property type="term" value="C:cytoplasm"/>
    <property type="evidence" value="ECO:0007669"/>
    <property type="project" value="UniProtKB-SubCell"/>
</dbReference>
<protein>
    <recommendedName>
        <fullName evidence="8">Molybdenum cofactor guanylyltransferase</fullName>
        <shortName evidence="8">MoCo guanylyltransferase</shortName>
        <ecNumber evidence="8">2.7.7.77</ecNumber>
    </recommendedName>
    <alternativeName>
        <fullName evidence="8">GTP:molybdopterin guanylyltransferase</fullName>
    </alternativeName>
    <alternativeName>
        <fullName evidence="8">Mo-MPT guanylyltransferase</fullName>
    </alternativeName>
    <alternativeName>
        <fullName evidence="8">Molybdopterin guanylyltransferase</fullName>
    </alternativeName>
    <alternativeName>
        <fullName evidence="8">Molybdopterin-guanine dinucleotide synthase</fullName>
        <shortName evidence="8">MGD synthase</shortName>
    </alternativeName>
</protein>
<evidence type="ECO:0000313" key="11">
    <source>
        <dbReference type="Proteomes" id="UP001220964"/>
    </source>
</evidence>
<comment type="cofactor">
    <cofactor evidence="8">
        <name>Mg(2+)</name>
        <dbReference type="ChEBI" id="CHEBI:18420"/>
    </cofactor>
</comment>
<evidence type="ECO:0000256" key="8">
    <source>
        <dbReference type="HAMAP-Rule" id="MF_00316"/>
    </source>
</evidence>
<comment type="subunit">
    <text evidence="8">Monomer.</text>
</comment>
<feature type="binding site" evidence="8">
    <location>
        <begin position="9"/>
        <end position="11"/>
    </location>
    <ligand>
        <name>GTP</name>
        <dbReference type="ChEBI" id="CHEBI:37565"/>
    </ligand>
</feature>
<keyword evidence="4 8" id="KW-0547">Nucleotide-binding</keyword>
<feature type="binding site" evidence="8">
    <location>
        <position position="68"/>
    </location>
    <ligand>
        <name>GTP</name>
        <dbReference type="ChEBI" id="CHEBI:37565"/>
    </ligand>
</feature>
<comment type="caution">
    <text evidence="10">The sequence shown here is derived from an EMBL/GenBank/DDBJ whole genome shotgun (WGS) entry which is preliminary data.</text>
</comment>
<dbReference type="AlphaFoldDB" id="A0AAE3NWS5"/>
<dbReference type="EMBL" id="JARGYC010000048">
    <property type="protein sequence ID" value="MDF0602385.1"/>
    <property type="molecule type" value="Genomic_DNA"/>
</dbReference>
<dbReference type="SUPFAM" id="SSF53448">
    <property type="entry name" value="Nucleotide-diphospho-sugar transferases"/>
    <property type="match status" value="1"/>
</dbReference>
<dbReference type="InterPro" id="IPR025877">
    <property type="entry name" value="MobA-like_NTP_Trfase"/>
</dbReference>
<feature type="binding site" evidence="8">
    <location>
        <position position="50"/>
    </location>
    <ligand>
        <name>GTP</name>
        <dbReference type="ChEBI" id="CHEBI:37565"/>
    </ligand>
</feature>
<dbReference type="InterPro" id="IPR013482">
    <property type="entry name" value="Molybde_CF_guanTrfase"/>
</dbReference>
<feature type="binding site" evidence="8">
    <location>
        <position position="22"/>
    </location>
    <ligand>
        <name>GTP</name>
        <dbReference type="ChEBI" id="CHEBI:37565"/>
    </ligand>
</feature>
<keyword evidence="3 8" id="KW-0479">Metal-binding</keyword>
<comment type="catalytic activity">
    <reaction evidence="8">
        <text>Mo-molybdopterin + GTP + H(+) = Mo-molybdopterin guanine dinucleotide + diphosphate</text>
        <dbReference type="Rhea" id="RHEA:34243"/>
        <dbReference type="ChEBI" id="CHEBI:15378"/>
        <dbReference type="ChEBI" id="CHEBI:33019"/>
        <dbReference type="ChEBI" id="CHEBI:37565"/>
        <dbReference type="ChEBI" id="CHEBI:71302"/>
        <dbReference type="ChEBI" id="CHEBI:71310"/>
        <dbReference type="EC" id="2.7.7.77"/>
    </reaction>
</comment>
<sequence length="206" mass="21801">MGEIPGIVLAGGLSRRMGGGDKTLLPLAGKPVLSHVIGRLAPQVSQVVLNANGDAARFAPFGLPVLPDPTPDHFGPLAGVLAGLDWAAGEGLAEIVTVAADTPFLPPDLVEKLRYASERHEKPIAIAVTPDGAGGYRRHPVFGLWPVFLRGDLREALQDGARKVMDWVALYGAAEATFLADPVDPFFNINTSEDLQQAEEIVQARA</sequence>
<evidence type="ECO:0000256" key="3">
    <source>
        <dbReference type="ARBA" id="ARBA00022723"/>
    </source>
</evidence>
<reference evidence="10" key="1">
    <citation type="submission" date="2023-03" db="EMBL/GenBank/DDBJ databases">
        <title>Multiphase analysis and comparison of six strains from genera Psychromarinibacter, Lutimaribacter, and Maritimibacter, including a novel species: Psychromarinibacter sediminicola sp. nov.</title>
        <authorList>
            <person name="Wang Y.-H."/>
            <person name="Ye M.-Q."/>
            <person name="Du Z.-J."/>
        </authorList>
    </citation>
    <scope>NUCLEOTIDE SEQUENCE</scope>
    <source>
        <strain evidence="10">C21-152</strain>
    </source>
</reference>
<gene>
    <name evidence="8 10" type="primary">mobA</name>
    <name evidence="10" type="ORF">P1J78_16725</name>
</gene>
<dbReference type="NCBIfam" id="TIGR02665">
    <property type="entry name" value="molyb_mobA"/>
    <property type="match status" value="1"/>
</dbReference>
<keyword evidence="10" id="KW-0548">Nucleotidyltransferase</keyword>
<feature type="domain" description="MobA-like NTP transferase" evidence="9">
    <location>
        <begin position="6"/>
        <end position="166"/>
    </location>
</feature>
<dbReference type="Proteomes" id="UP001220964">
    <property type="component" value="Unassembled WGS sequence"/>
</dbReference>
<comment type="function">
    <text evidence="8">Transfers a GMP moiety from GTP to Mo-molybdopterin (Mo-MPT) cofactor (Moco or molybdenum cofactor) to form Mo-molybdopterin guanine dinucleotide (Mo-MGD) cofactor.</text>
</comment>
<dbReference type="PANTHER" id="PTHR19136:SF81">
    <property type="entry name" value="MOLYBDENUM COFACTOR GUANYLYLTRANSFERASE"/>
    <property type="match status" value="1"/>
</dbReference>
<dbReference type="GO" id="GO:0046872">
    <property type="term" value="F:metal ion binding"/>
    <property type="evidence" value="ECO:0007669"/>
    <property type="project" value="UniProtKB-KW"/>
</dbReference>
<keyword evidence="1 8" id="KW-0963">Cytoplasm</keyword>
<comment type="domain">
    <text evidence="8">The N-terminal domain determines nucleotide recognition and specific binding, while the C-terminal domain determines the specific binding to the target protein.</text>
</comment>
<keyword evidence="5 8" id="KW-0460">Magnesium</keyword>
<dbReference type="CDD" id="cd02503">
    <property type="entry name" value="MobA"/>
    <property type="match status" value="1"/>
</dbReference>
<name>A0AAE3NWS5_9RHOB</name>
<dbReference type="RefSeq" id="WP_275568514.1">
    <property type="nucleotide sequence ID" value="NZ_JARGYC010000048.1"/>
</dbReference>
<keyword evidence="6 8" id="KW-0342">GTP-binding</keyword>
<keyword evidence="2 8" id="KW-0808">Transferase</keyword>